<dbReference type="Pfam" id="PF16976">
    <property type="entry name" value="RcpC"/>
    <property type="match status" value="1"/>
</dbReference>
<reference evidence="4" key="1">
    <citation type="submission" date="2018-12" db="EMBL/GenBank/DDBJ databases">
        <title>Complete genome sequence of Roseovarius sp. MME-070.</title>
        <authorList>
            <person name="Nam Y.-D."/>
            <person name="Kang J."/>
            <person name="Chung W.-H."/>
            <person name="Park Y.S."/>
        </authorList>
    </citation>
    <scope>NUCLEOTIDE SEQUENCE [LARGE SCALE GENOMIC DNA]</scope>
    <source>
        <strain evidence="4">MME-070</strain>
    </source>
</reference>
<dbReference type="InterPro" id="IPR013974">
    <property type="entry name" value="SAF"/>
</dbReference>
<dbReference type="NCBIfam" id="TIGR03177">
    <property type="entry name" value="pilus_cpaB"/>
    <property type="match status" value="1"/>
</dbReference>
<dbReference type="RefSeq" id="WP_157708883.1">
    <property type="nucleotide sequence ID" value="NZ_CP034348.1"/>
</dbReference>
<dbReference type="SMART" id="SM00858">
    <property type="entry name" value="SAF"/>
    <property type="match status" value="1"/>
</dbReference>
<keyword evidence="4" id="KW-1185">Reference proteome</keyword>
<evidence type="ECO:0000259" key="2">
    <source>
        <dbReference type="SMART" id="SM00858"/>
    </source>
</evidence>
<protein>
    <submittedName>
        <fullName evidence="3">Flp pilus assembly protein CpaB</fullName>
    </submittedName>
</protein>
<dbReference type="AlphaFoldDB" id="A0A6I6IVJ4"/>
<evidence type="ECO:0000313" key="4">
    <source>
        <dbReference type="Proteomes" id="UP000428330"/>
    </source>
</evidence>
<feature type="domain" description="SAF" evidence="2">
    <location>
        <begin position="53"/>
        <end position="122"/>
    </location>
</feature>
<dbReference type="InterPro" id="IPR017592">
    <property type="entry name" value="Pilus_assmbl_Flp-typ_CpaB"/>
</dbReference>
<dbReference type="InterPro" id="IPR031571">
    <property type="entry name" value="RcpC_dom"/>
</dbReference>
<name>A0A6I6IVJ4_9RHOB</name>
<dbReference type="EMBL" id="CP034348">
    <property type="protein sequence ID" value="QGY00203.1"/>
    <property type="molecule type" value="Genomic_DNA"/>
</dbReference>
<accession>A0A6I6IVJ4</accession>
<dbReference type="CDD" id="cd11614">
    <property type="entry name" value="SAF_CpaB_FlgA_like"/>
    <property type="match status" value="1"/>
</dbReference>
<organism evidence="3 4">
    <name type="scientific">Roseovarius faecimaris</name>
    <dbReference type="NCBI Taxonomy" id="2494550"/>
    <lineage>
        <taxon>Bacteria</taxon>
        <taxon>Pseudomonadati</taxon>
        <taxon>Pseudomonadota</taxon>
        <taxon>Alphaproteobacteria</taxon>
        <taxon>Rhodobacterales</taxon>
        <taxon>Roseobacteraceae</taxon>
        <taxon>Roseovarius</taxon>
    </lineage>
</organism>
<evidence type="ECO:0000256" key="1">
    <source>
        <dbReference type="SAM" id="MobiDB-lite"/>
    </source>
</evidence>
<sequence length="375" mass="40754">MRFSTIASLLIAVILAGLAVYGAQNWLDLERQQFASDLLQRQSQAEAEAKPENTIVVANEAISFGERIDNTKVREIAWAGDLKPEGSFDTVDALVVGTTEDTARFALTSMAPGEPILASKVTDPGQRAKLSTALSPGKKAISIRVNDVLGVAGFVLPGDRVDILLTRKDGKGGSFVDVLLQGVKVLAIDQIADDRKDKPSVVRTVTFEVDTSEAQKLVLASNVGTLSLALRNVASNDIEANERITINDLNEFDVAEDLLQAAVEEQNSATEEADPSLERIENIEMLLKNLSDGMAEQIRGVEQKINEQEPVIVEREVIKEVVVEKEVQPIVPIIPVKRTVGVIRNGTRDEYKVDANNSENGEEEETTAVPEETSQ</sequence>
<gene>
    <name evidence="3" type="primary">cpaB</name>
    <name evidence="3" type="ORF">EI983_18805</name>
</gene>
<evidence type="ECO:0000313" key="3">
    <source>
        <dbReference type="EMBL" id="QGY00203.1"/>
    </source>
</evidence>
<dbReference type="Proteomes" id="UP000428330">
    <property type="component" value="Chromosome"/>
</dbReference>
<dbReference type="KEGG" id="rom:EI983_18805"/>
<proteinExistence type="predicted"/>
<feature type="region of interest" description="Disordered" evidence="1">
    <location>
        <begin position="351"/>
        <end position="375"/>
    </location>
</feature>
<dbReference type="OrthoDB" id="163768at2"/>